<reference evidence="1" key="1">
    <citation type="journal article" date="2020" name="Int. J. Syst. Evol. Microbiol.">
        <title>Aquipluma nitroreducens gen. nov. sp. nov., a novel facultatively anaerobic bacterium isolated from a freshwater lake.</title>
        <authorList>
            <person name="Watanabe M."/>
            <person name="Kojima H."/>
            <person name="Fukui M."/>
        </authorList>
    </citation>
    <scope>NUCLEOTIDE SEQUENCE</scope>
    <source>
        <strain evidence="1">MeG22</strain>
    </source>
</reference>
<dbReference type="KEGG" id="anf:AQPE_2136"/>
<evidence type="ECO:0008006" key="3">
    <source>
        <dbReference type="Google" id="ProtNLM"/>
    </source>
</evidence>
<evidence type="ECO:0000313" key="2">
    <source>
        <dbReference type="Proteomes" id="UP001193389"/>
    </source>
</evidence>
<dbReference type="InterPro" id="IPR032710">
    <property type="entry name" value="NTF2-like_dom_sf"/>
</dbReference>
<keyword evidence="2" id="KW-1185">Reference proteome</keyword>
<name>A0A5K7S954_9BACT</name>
<accession>A0A5K7S954</accession>
<dbReference type="Gene3D" id="3.10.450.50">
    <property type="match status" value="2"/>
</dbReference>
<gene>
    <name evidence="1" type="ORF">AQPE_2136</name>
</gene>
<dbReference type="Proteomes" id="UP001193389">
    <property type="component" value="Chromosome"/>
</dbReference>
<sequence>MTVNAQKENGIVYSEHEAINKTKAMWAAFVKGDKEAFVSFFADTIWVGSNGEYEKKPQKYMSGFVDWWNGFDNFIIQDDKPAFPDAIDYKNGGLWVQDWLLWTGTHKATGIKVKIHVHDLYRFNKDGKIAVANQYFSDNIFEQIEKSQKTIESGVIYKYHPYINVTRKAVNAWAAKDIETWLSFYTPDAVFGSLSLKDGESIDLKTKKADDQKTFATYNTIELVESGEPVCVAYEKEYYVVYSWWVLSVTTMDGKKKSNIPVMLSHGFDNNGKIKWEGVYMDNKRLE</sequence>
<dbReference type="SUPFAM" id="SSF54427">
    <property type="entry name" value="NTF2-like"/>
    <property type="match status" value="2"/>
</dbReference>
<evidence type="ECO:0000313" key="1">
    <source>
        <dbReference type="EMBL" id="BBE17977.1"/>
    </source>
</evidence>
<proteinExistence type="predicted"/>
<organism evidence="1 2">
    <name type="scientific">Aquipluma nitroreducens</name>
    <dbReference type="NCBI Taxonomy" id="2010828"/>
    <lineage>
        <taxon>Bacteria</taxon>
        <taxon>Pseudomonadati</taxon>
        <taxon>Bacteroidota</taxon>
        <taxon>Bacteroidia</taxon>
        <taxon>Marinilabiliales</taxon>
        <taxon>Prolixibacteraceae</taxon>
        <taxon>Aquipluma</taxon>
    </lineage>
</organism>
<dbReference type="AlphaFoldDB" id="A0A5K7S954"/>
<dbReference type="EMBL" id="AP018694">
    <property type="protein sequence ID" value="BBE17977.1"/>
    <property type="molecule type" value="Genomic_DNA"/>
</dbReference>
<protein>
    <recommendedName>
        <fullName evidence="3">SnoaL-like domain-containing protein</fullName>
    </recommendedName>
</protein>